<evidence type="ECO:0000256" key="4">
    <source>
        <dbReference type="ARBA" id="ARBA00023235"/>
    </source>
</evidence>
<name>A0ABX1SHL6_9PSEU</name>
<comment type="caution">
    <text evidence="5">The sequence shown here is derived from an EMBL/GenBank/DDBJ whole genome shotgun (WGS) entry which is preliminary data.</text>
</comment>
<evidence type="ECO:0000256" key="1">
    <source>
        <dbReference type="ARBA" id="ARBA00006717"/>
    </source>
</evidence>
<dbReference type="SUPFAM" id="SSF53254">
    <property type="entry name" value="Phosphoglycerate mutase-like"/>
    <property type="match status" value="1"/>
</dbReference>
<organism evidence="5 6">
    <name type="scientific">Pseudonocardia acidicola</name>
    <dbReference type="NCBI Taxonomy" id="2724939"/>
    <lineage>
        <taxon>Bacteria</taxon>
        <taxon>Bacillati</taxon>
        <taxon>Actinomycetota</taxon>
        <taxon>Actinomycetes</taxon>
        <taxon>Pseudonocardiales</taxon>
        <taxon>Pseudonocardiaceae</taxon>
        <taxon>Pseudonocardia</taxon>
    </lineage>
</organism>
<protein>
    <recommendedName>
        <fullName evidence="2">phosphoglycerate mutase (2,3-diphosphoglycerate-dependent)</fullName>
        <ecNumber evidence="2">5.4.2.11</ecNumber>
    </recommendedName>
</protein>
<evidence type="ECO:0000313" key="6">
    <source>
        <dbReference type="Proteomes" id="UP000820669"/>
    </source>
</evidence>
<comment type="similarity">
    <text evidence="1">Belongs to the phosphoglycerate mutase family. BPG-dependent PGAM subfamily.</text>
</comment>
<dbReference type="PANTHER" id="PTHR11931">
    <property type="entry name" value="PHOSPHOGLYCERATE MUTASE"/>
    <property type="match status" value="1"/>
</dbReference>
<keyword evidence="4" id="KW-0413">Isomerase</keyword>
<accession>A0ABX1SHL6</accession>
<dbReference type="SMART" id="SM00855">
    <property type="entry name" value="PGAM"/>
    <property type="match status" value="1"/>
</dbReference>
<evidence type="ECO:0000256" key="3">
    <source>
        <dbReference type="ARBA" id="ARBA00023152"/>
    </source>
</evidence>
<dbReference type="InterPro" id="IPR013078">
    <property type="entry name" value="His_Pase_superF_clade-1"/>
</dbReference>
<dbReference type="EMBL" id="JAAXLA010000044">
    <property type="protein sequence ID" value="NMH99886.1"/>
    <property type="molecule type" value="Genomic_DNA"/>
</dbReference>
<reference evidence="5 6" key="1">
    <citation type="submission" date="2020-04" db="EMBL/GenBank/DDBJ databases">
        <authorList>
            <person name="Klaysubun C."/>
            <person name="Duangmal K."/>
            <person name="Lipun K."/>
        </authorList>
    </citation>
    <scope>NUCLEOTIDE SEQUENCE [LARGE SCALE GENOMIC DNA]</scope>
    <source>
        <strain evidence="5 6">K10HN5</strain>
    </source>
</reference>
<dbReference type="InterPro" id="IPR005952">
    <property type="entry name" value="Phosphogly_mut1"/>
</dbReference>
<dbReference type="RefSeq" id="WP_169383370.1">
    <property type="nucleotide sequence ID" value="NZ_JAAXLA010000044.1"/>
</dbReference>
<keyword evidence="3" id="KW-0324">Glycolysis</keyword>
<evidence type="ECO:0000256" key="2">
    <source>
        <dbReference type="ARBA" id="ARBA00012028"/>
    </source>
</evidence>
<dbReference type="Pfam" id="PF00300">
    <property type="entry name" value="His_Phos_1"/>
    <property type="match status" value="1"/>
</dbReference>
<dbReference type="Gene3D" id="3.40.50.1240">
    <property type="entry name" value="Phosphoglycerate mutase-like"/>
    <property type="match status" value="1"/>
</dbReference>
<sequence length="246" mass="27244">MRRNGPAALWLVRHAESTGNVAREVAERGGFELLDLAERDADVPLTDRGRRQARDLGKWLAGLPAEQRPTVAVSSSYRRALDTAHEALAALGAVPLHADERLRDRELGVFDLHTKAGIEARHPQEAVRRRRLGKFYFRPLGGESWADVVLRLRSVLGEVSLDLPGERVVCFTHEAPILLTRYIVEELSEGELMTIARSTRLAHCSLTMYERGPDGGLRLVAFNATGMLHERGATSRVEPDVRASSA</sequence>
<evidence type="ECO:0000313" key="5">
    <source>
        <dbReference type="EMBL" id="NMH99886.1"/>
    </source>
</evidence>
<keyword evidence="6" id="KW-1185">Reference proteome</keyword>
<dbReference type="CDD" id="cd07067">
    <property type="entry name" value="HP_PGM_like"/>
    <property type="match status" value="1"/>
</dbReference>
<dbReference type="Proteomes" id="UP000820669">
    <property type="component" value="Unassembled WGS sequence"/>
</dbReference>
<proteinExistence type="inferred from homology"/>
<gene>
    <name evidence="5" type="ORF">HF526_21570</name>
</gene>
<dbReference type="EC" id="5.4.2.11" evidence="2"/>
<dbReference type="InterPro" id="IPR029033">
    <property type="entry name" value="His_PPase_superfam"/>
</dbReference>